<gene>
    <name evidence="1" type="ORF">PoB_004134600</name>
</gene>
<dbReference type="EMBL" id="BLXT01004580">
    <property type="protein sequence ID" value="GFO14841.1"/>
    <property type="molecule type" value="Genomic_DNA"/>
</dbReference>
<name>A0AAV4B2U3_9GAST</name>
<proteinExistence type="predicted"/>
<reference evidence="1 2" key="1">
    <citation type="journal article" date="2021" name="Elife">
        <title>Chloroplast acquisition without the gene transfer in kleptoplastic sea slugs, Plakobranchus ocellatus.</title>
        <authorList>
            <person name="Maeda T."/>
            <person name="Takahashi S."/>
            <person name="Yoshida T."/>
            <person name="Shimamura S."/>
            <person name="Takaki Y."/>
            <person name="Nagai Y."/>
            <person name="Toyoda A."/>
            <person name="Suzuki Y."/>
            <person name="Arimoto A."/>
            <person name="Ishii H."/>
            <person name="Satoh N."/>
            <person name="Nishiyama T."/>
            <person name="Hasebe M."/>
            <person name="Maruyama T."/>
            <person name="Minagawa J."/>
            <person name="Obokata J."/>
            <person name="Shigenobu S."/>
        </authorList>
    </citation>
    <scope>NUCLEOTIDE SEQUENCE [LARGE SCALE GENOMIC DNA]</scope>
</reference>
<sequence length="94" mass="10985">MVAPYRNCIRPNNGLQSVLSQPMSHARPNNLLCRCARRLEITMLTFSQDCDTYSRVRACGLNQSVWLRSWSTGPTAWMMVKLHRYVIPKTDWFH</sequence>
<accession>A0AAV4B2U3</accession>
<dbReference type="Proteomes" id="UP000735302">
    <property type="component" value="Unassembled WGS sequence"/>
</dbReference>
<organism evidence="1 2">
    <name type="scientific">Plakobranchus ocellatus</name>
    <dbReference type="NCBI Taxonomy" id="259542"/>
    <lineage>
        <taxon>Eukaryota</taxon>
        <taxon>Metazoa</taxon>
        <taxon>Spiralia</taxon>
        <taxon>Lophotrochozoa</taxon>
        <taxon>Mollusca</taxon>
        <taxon>Gastropoda</taxon>
        <taxon>Heterobranchia</taxon>
        <taxon>Euthyneura</taxon>
        <taxon>Panpulmonata</taxon>
        <taxon>Sacoglossa</taxon>
        <taxon>Placobranchoidea</taxon>
        <taxon>Plakobranchidae</taxon>
        <taxon>Plakobranchus</taxon>
    </lineage>
</organism>
<protein>
    <submittedName>
        <fullName evidence="1">Uncharacterized protein</fullName>
    </submittedName>
</protein>
<comment type="caution">
    <text evidence="1">The sequence shown here is derived from an EMBL/GenBank/DDBJ whole genome shotgun (WGS) entry which is preliminary data.</text>
</comment>
<dbReference type="AlphaFoldDB" id="A0AAV4B2U3"/>
<evidence type="ECO:0000313" key="1">
    <source>
        <dbReference type="EMBL" id="GFO14841.1"/>
    </source>
</evidence>
<keyword evidence="2" id="KW-1185">Reference proteome</keyword>
<evidence type="ECO:0000313" key="2">
    <source>
        <dbReference type="Proteomes" id="UP000735302"/>
    </source>
</evidence>